<protein>
    <recommendedName>
        <fullName evidence="5">Gram-positive cocci surface proteins LPxTG domain-containing protein</fullName>
    </recommendedName>
</protein>
<dbReference type="Gene3D" id="3.10.20.470">
    <property type="match status" value="1"/>
</dbReference>
<dbReference type="AlphaFoldDB" id="A0A1Z5IQP1"/>
<name>A0A1Z5IQP1_9LACO</name>
<keyword evidence="2" id="KW-0812">Transmembrane</keyword>
<feature type="region of interest" description="Disordered" evidence="1">
    <location>
        <begin position="1090"/>
        <end position="1134"/>
    </location>
</feature>
<dbReference type="Proteomes" id="UP000198430">
    <property type="component" value="Unassembled WGS sequence"/>
</dbReference>
<keyword evidence="2" id="KW-1133">Transmembrane helix</keyword>
<evidence type="ECO:0008006" key="5">
    <source>
        <dbReference type="Google" id="ProtNLM"/>
    </source>
</evidence>
<proteinExistence type="predicted"/>
<accession>A0A1Z5IQP1</accession>
<reference evidence="3 4" key="1">
    <citation type="submission" date="2015-11" db="EMBL/GenBank/DDBJ databases">
        <title>Draft genome sequences of new species of the genus Lactobacillus isolated from orchardgrass silage.</title>
        <authorList>
            <person name="Tohno M."/>
            <person name="Tanizawa Y."/>
            <person name="Arita M."/>
        </authorList>
    </citation>
    <scope>NUCLEOTIDE SEQUENCE [LARGE SCALE GENOMIC DNA]</scope>
    <source>
        <strain evidence="3 4">IWT140</strain>
    </source>
</reference>
<evidence type="ECO:0000256" key="2">
    <source>
        <dbReference type="SAM" id="Phobius"/>
    </source>
</evidence>
<feature type="compositionally biased region" description="Polar residues" evidence="1">
    <location>
        <begin position="1096"/>
        <end position="1119"/>
    </location>
</feature>
<evidence type="ECO:0000313" key="4">
    <source>
        <dbReference type="Proteomes" id="UP000198430"/>
    </source>
</evidence>
<gene>
    <name evidence="3" type="ORF">IWT140_01572</name>
</gene>
<sequence>MHLHKIFYALKGDSNTVYTGLVITNVSGDSPSKLRIVRSDGTSQDVSATSYAANNNASWYQFDEPVKVGDKIVITGTNTHNPTLGNSINVVYAKLYGKLSSNPAPDTVAKFVTDFDYQVRNSTGDVMFQSTTPHEDVIYTGSENYFQSAKHGIGSDAIIKQLDQGITLDTDTSTLNNVVPAGQDINTDDYGSIGRVTNDYFTITNGTEDSIAKHITAQPLTGYLAVSNNVSVNTSALTRLLGVSANNIHVYRDTNDPNLNIIKIDNVRPDAIPRLSSMIVTNPGNTGMAVNVLDQVNNYVSTGSVYTVSPTALPNTTLSIPKSIYLTTNKAAIGATDSSYFDQNMLANATFLTSKVAAPTVYSQEASIKGSGDSSATDTGFVDTAKSRTATVTQVLYNGGNTPINTVSANIDLSDANAGILLGGVPTITNIADNSKVPADVTYQDIDGNNTTDVTKAVKAMITIGTTATNATATLLHGAGYQIQYQLTIPNNAQLNNTQKYAIKLSTTDLDSANTPLTDNLQLRVSQTATQTIRVKEMLADTLPANVKNMTAQITGIAGDSITPDYSTLTLAINNLGNYNILGLFDSQGNKVTAVTLSATNPDLYVEIQNKAVKQITTNVDIPSNKGPQNVPNVTGITGQTVDVTVPNLPGYTKDKTTVPATVNPDGTITVDTPNKVTGDKGYVTYTPDAQKINVKFVDQNGTQLGQVTTLTGVSDGEVNLDPAIKAEQALINTGYTPSKGDNNGLDSITKTFTDYGKVPTYIVELSNIRSVEVDKVPRNNVPFANVYTVDYVTPNGKVVGTTTLVGNPGDKHDLTPNLPKGYVPVPGESGNITINKGQDPKTPIIFNVTTPAGQDSDGIQTWTKAQVPDSSPYANQYTINFITPGGKVVGTTTVVGNPGDKHDLTPDLPKGYVPVPGESGNTTINKGQDPKTPIIFNVTTPAGQDSDGIQTWTKAQVPDSSPYANRYTINFITPGGKVVGTTTVVGNPGNLIIVTGNVPNGYTLAGGDGRVEIPNNQAPSQPINVTVIPNSPSGASSTTPNTTTATANSAGNPTSTSTVKPITNVNRDSYNNGIAKGSALQKNTAITDDHDHTWSVPTGSDKSNNNAQTKFTSQSSHAQAGLVHSNRLKPDTEKSKITALPQTNEQEASVWAMLGLGLISLWGLFGFTKQRKREDDR</sequence>
<dbReference type="EMBL" id="BCMH01000010">
    <property type="protein sequence ID" value="GAX03938.1"/>
    <property type="molecule type" value="Genomic_DNA"/>
</dbReference>
<feature type="region of interest" description="Disordered" evidence="1">
    <location>
        <begin position="1028"/>
        <end position="1066"/>
    </location>
</feature>
<keyword evidence="4" id="KW-1185">Reference proteome</keyword>
<keyword evidence="2" id="KW-0472">Membrane</keyword>
<organism evidence="3 4">
    <name type="scientific">Secundilactobacillus pentosiphilus</name>
    <dbReference type="NCBI Taxonomy" id="1714682"/>
    <lineage>
        <taxon>Bacteria</taxon>
        <taxon>Bacillati</taxon>
        <taxon>Bacillota</taxon>
        <taxon>Bacilli</taxon>
        <taxon>Lactobacillales</taxon>
        <taxon>Lactobacillaceae</taxon>
        <taxon>Secundilactobacillus</taxon>
    </lineage>
</organism>
<evidence type="ECO:0000256" key="1">
    <source>
        <dbReference type="SAM" id="MobiDB-lite"/>
    </source>
</evidence>
<comment type="caution">
    <text evidence="3">The sequence shown here is derived from an EMBL/GenBank/DDBJ whole genome shotgun (WGS) entry which is preliminary data.</text>
</comment>
<dbReference type="NCBIfam" id="TIGR01167">
    <property type="entry name" value="LPXTG_anchor"/>
    <property type="match status" value="1"/>
</dbReference>
<feature type="compositionally biased region" description="Low complexity" evidence="1">
    <location>
        <begin position="1030"/>
        <end position="1059"/>
    </location>
</feature>
<feature type="transmembrane region" description="Helical" evidence="2">
    <location>
        <begin position="1149"/>
        <end position="1168"/>
    </location>
</feature>
<dbReference type="RefSeq" id="WP_089088896.1">
    <property type="nucleotide sequence ID" value="NZ_BCMH01000010.1"/>
</dbReference>
<evidence type="ECO:0000313" key="3">
    <source>
        <dbReference type="EMBL" id="GAX03938.1"/>
    </source>
</evidence>